<dbReference type="PANTHER" id="PTHR43197:SF1">
    <property type="entry name" value="UTP--GLUCOSE-1-PHOSPHATE URIDYLYLTRANSFERASE"/>
    <property type="match status" value="1"/>
</dbReference>
<evidence type="ECO:0000256" key="2">
    <source>
        <dbReference type="ARBA" id="ARBA00012415"/>
    </source>
</evidence>
<dbReference type="GO" id="GO:0003983">
    <property type="term" value="F:UTP:glucose-1-phosphate uridylyltransferase activity"/>
    <property type="evidence" value="ECO:0007669"/>
    <property type="project" value="UniProtKB-EC"/>
</dbReference>
<gene>
    <name evidence="8" type="primary">galU</name>
    <name evidence="8" type="ORF">COS33_01805</name>
</gene>
<comment type="catalytic activity">
    <reaction evidence="5 6">
        <text>alpha-D-glucose 1-phosphate + UTP + H(+) = UDP-alpha-D-glucose + diphosphate</text>
        <dbReference type="Rhea" id="RHEA:19889"/>
        <dbReference type="ChEBI" id="CHEBI:15378"/>
        <dbReference type="ChEBI" id="CHEBI:33019"/>
        <dbReference type="ChEBI" id="CHEBI:46398"/>
        <dbReference type="ChEBI" id="CHEBI:58601"/>
        <dbReference type="ChEBI" id="CHEBI:58885"/>
        <dbReference type="EC" id="2.7.7.9"/>
    </reaction>
</comment>
<proteinExistence type="inferred from homology"/>
<comment type="caution">
    <text evidence="8">The sequence shown here is derived from an EMBL/GenBank/DDBJ whole genome shotgun (WGS) entry which is preliminary data.</text>
</comment>
<evidence type="ECO:0000256" key="4">
    <source>
        <dbReference type="ARBA" id="ARBA00022695"/>
    </source>
</evidence>
<evidence type="ECO:0000256" key="1">
    <source>
        <dbReference type="ARBA" id="ARBA00006890"/>
    </source>
</evidence>
<accession>A0A2M7CPZ7</accession>
<dbReference type="InterPro" id="IPR005835">
    <property type="entry name" value="NTP_transferase_dom"/>
</dbReference>
<evidence type="ECO:0000313" key="9">
    <source>
        <dbReference type="Proteomes" id="UP000230595"/>
    </source>
</evidence>
<keyword evidence="4 6" id="KW-0548">Nucleotidyltransferase</keyword>
<dbReference type="Gene3D" id="3.90.550.10">
    <property type="entry name" value="Spore Coat Polysaccharide Biosynthesis Protein SpsA, Chain A"/>
    <property type="match status" value="1"/>
</dbReference>
<dbReference type="SUPFAM" id="SSF53448">
    <property type="entry name" value="Nucleotide-diphospho-sugar transferases"/>
    <property type="match status" value="1"/>
</dbReference>
<dbReference type="GO" id="GO:0006011">
    <property type="term" value="P:UDP-alpha-D-glucose metabolic process"/>
    <property type="evidence" value="ECO:0007669"/>
    <property type="project" value="InterPro"/>
</dbReference>
<dbReference type="Proteomes" id="UP000230595">
    <property type="component" value="Unassembled WGS sequence"/>
</dbReference>
<dbReference type="Pfam" id="PF00483">
    <property type="entry name" value="NTP_transferase"/>
    <property type="match status" value="1"/>
</dbReference>
<feature type="domain" description="Nucleotidyl transferase" evidence="7">
    <location>
        <begin position="12"/>
        <end position="264"/>
    </location>
</feature>
<evidence type="ECO:0000256" key="6">
    <source>
        <dbReference type="RuleBase" id="RU361259"/>
    </source>
</evidence>
<evidence type="ECO:0000259" key="7">
    <source>
        <dbReference type="Pfam" id="PF00483"/>
    </source>
</evidence>
<sequence>MIAQIKKAIFPVAGMGTRFLPATKAQPKEMLPIVDKPIIQYLVEEAVASGIEEIIFVTGRGKRAIEDHFDYAYELEQILNNNGKKELLKTIRDISNIAKFTYVRQKEPKGAGDAILCANHLIGDEPVAILYGDDLVFNKKPALLQLIEVYNKYQDPIVALEKISRKEIHKYGVIDGVKIAPRTFQINNLIEKPKLGTEPSDLSIVGKYIITPEVIKELKKIKTKGELFLTDALLAVAKKRAVYGYQFEGKRYDCGSKIGFIKATIDSGLQHKETKSELKKYIKGLKI</sequence>
<dbReference type="EC" id="2.7.7.9" evidence="2 6"/>
<organism evidence="8 9">
    <name type="scientific">Candidatus Wolfebacteria bacterium CG02_land_8_20_14_3_00_37_12</name>
    <dbReference type="NCBI Taxonomy" id="1975066"/>
    <lineage>
        <taxon>Bacteria</taxon>
        <taxon>Candidatus Wolfeibacteriota</taxon>
    </lineage>
</organism>
<protein>
    <recommendedName>
        <fullName evidence="2 6">UTP--glucose-1-phosphate uridylyltransferase</fullName>
        <ecNumber evidence="2 6">2.7.7.9</ecNumber>
    </recommendedName>
    <alternativeName>
        <fullName evidence="6">UDP-glucose pyrophosphorylase</fullName>
    </alternativeName>
</protein>
<dbReference type="EMBL" id="PEUH01000042">
    <property type="protein sequence ID" value="PIV31703.1"/>
    <property type="molecule type" value="Genomic_DNA"/>
</dbReference>
<name>A0A2M7CPZ7_9BACT</name>
<evidence type="ECO:0000256" key="3">
    <source>
        <dbReference type="ARBA" id="ARBA00022679"/>
    </source>
</evidence>
<dbReference type="InterPro" id="IPR029044">
    <property type="entry name" value="Nucleotide-diphossugar_trans"/>
</dbReference>
<dbReference type="PANTHER" id="PTHR43197">
    <property type="entry name" value="UTP--GLUCOSE-1-PHOSPHATE URIDYLYLTRANSFERASE"/>
    <property type="match status" value="1"/>
</dbReference>
<dbReference type="AlphaFoldDB" id="A0A2M7CPZ7"/>
<keyword evidence="3 6" id="KW-0808">Transferase</keyword>
<dbReference type="CDD" id="cd02541">
    <property type="entry name" value="UGPase_prokaryotic"/>
    <property type="match status" value="1"/>
</dbReference>
<evidence type="ECO:0000313" key="8">
    <source>
        <dbReference type="EMBL" id="PIV31703.1"/>
    </source>
</evidence>
<reference evidence="9" key="1">
    <citation type="submission" date="2017-09" db="EMBL/GenBank/DDBJ databases">
        <title>Depth-based differentiation of microbial function through sediment-hosted aquifers and enrichment of novel symbionts in the deep terrestrial subsurface.</title>
        <authorList>
            <person name="Probst A.J."/>
            <person name="Ladd B."/>
            <person name="Jarett J.K."/>
            <person name="Geller-Mcgrath D.E."/>
            <person name="Sieber C.M.K."/>
            <person name="Emerson J.B."/>
            <person name="Anantharaman K."/>
            <person name="Thomas B.C."/>
            <person name="Malmstrom R."/>
            <person name="Stieglmeier M."/>
            <person name="Klingl A."/>
            <person name="Woyke T."/>
            <person name="Ryan C.M."/>
            <person name="Banfield J.F."/>
        </authorList>
    </citation>
    <scope>NUCLEOTIDE SEQUENCE [LARGE SCALE GENOMIC DNA]</scope>
</reference>
<dbReference type="NCBIfam" id="TIGR01099">
    <property type="entry name" value="galU"/>
    <property type="match status" value="1"/>
</dbReference>
<dbReference type="InterPro" id="IPR005771">
    <property type="entry name" value="GalU_uridylyltTrfase_bac/arc"/>
</dbReference>
<evidence type="ECO:0000256" key="5">
    <source>
        <dbReference type="ARBA" id="ARBA00048128"/>
    </source>
</evidence>
<comment type="similarity">
    <text evidence="1 6">Belongs to the UDPGP type 2 family.</text>
</comment>